<dbReference type="SUPFAM" id="SSF51445">
    <property type="entry name" value="(Trans)glycosidases"/>
    <property type="match status" value="1"/>
</dbReference>
<organism evidence="4 5">
    <name type="scientific">Persicitalea jodogahamensis</name>
    <dbReference type="NCBI Taxonomy" id="402147"/>
    <lineage>
        <taxon>Bacteria</taxon>
        <taxon>Pseudomonadati</taxon>
        <taxon>Bacteroidota</taxon>
        <taxon>Cytophagia</taxon>
        <taxon>Cytophagales</taxon>
        <taxon>Spirosomataceae</taxon>
        <taxon>Persicitalea</taxon>
    </lineage>
</organism>
<dbReference type="InterPro" id="IPR017853">
    <property type="entry name" value="GH"/>
</dbReference>
<dbReference type="Proteomes" id="UP000598271">
    <property type="component" value="Unassembled WGS sequence"/>
</dbReference>
<evidence type="ECO:0000256" key="2">
    <source>
        <dbReference type="ARBA" id="ARBA00023295"/>
    </source>
</evidence>
<dbReference type="GO" id="GO:0004565">
    <property type="term" value="F:beta-galactosidase activity"/>
    <property type="evidence" value="ECO:0007669"/>
    <property type="project" value="InterPro"/>
</dbReference>
<gene>
    <name evidence="4" type="ORF">GCM10007390_16460</name>
</gene>
<dbReference type="InterPro" id="IPR013529">
    <property type="entry name" value="Glyco_hydro_42_N"/>
</dbReference>
<keyword evidence="5" id="KW-1185">Reference proteome</keyword>
<dbReference type="GO" id="GO:0005975">
    <property type="term" value="P:carbohydrate metabolic process"/>
    <property type="evidence" value="ECO:0007669"/>
    <property type="project" value="InterPro"/>
</dbReference>
<dbReference type="AlphaFoldDB" id="A0A8J3D7M0"/>
<evidence type="ECO:0000313" key="5">
    <source>
        <dbReference type="Proteomes" id="UP000598271"/>
    </source>
</evidence>
<proteinExistence type="predicted"/>
<dbReference type="Pfam" id="PF02449">
    <property type="entry name" value="Glyco_hydro_42"/>
    <property type="match status" value="1"/>
</dbReference>
<evidence type="ECO:0000313" key="4">
    <source>
        <dbReference type="EMBL" id="GHB63339.1"/>
    </source>
</evidence>
<dbReference type="EMBL" id="BMXF01000001">
    <property type="protein sequence ID" value="GHB63339.1"/>
    <property type="molecule type" value="Genomic_DNA"/>
</dbReference>
<dbReference type="GO" id="GO:0009341">
    <property type="term" value="C:beta-galactosidase complex"/>
    <property type="evidence" value="ECO:0007669"/>
    <property type="project" value="InterPro"/>
</dbReference>
<protein>
    <recommendedName>
        <fullName evidence="3">Glycoside hydrolase family 42 N-terminal domain-containing protein</fullName>
    </recommendedName>
</protein>
<evidence type="ECO:0000256" key="1">
    <source>
        <dbReference type="ARBA" id="ARBA00022801"/>
    </source>
</evidence>
<dbReference type="RefSeq" id="WP_189563829.1">
    <property type="nucleotide sequence ID" value="NZ_BMXF01000001.1"/>
</dbReference>
<name>A0A8J3D7M0_9BACT</name>
<evidence type="ECO:0000259" key="3">
    <source>
        <dbReference type="Pfam" id="PF02449"/>
    </source>
</evidence>
<comment type="caution">
    <text evidence="4">The sequence shown here is derived from an EMBL/GenBank/DDBJ whole genome shotgun (WGS) entry which is preliminary data.</text>
</comment>
<reference evidence="4 5" key="1">
    <citation type="journal article" date="2014" name="Int. J. Syst. Evol. Microbiol.">
        <title>Complete genome sequence of Corynebacterium casei LMG S-19264T (=DSM 44701T), isolated from a smear-ripened cheese.</title>
        <authorList>
            <consortium name="US DOE Joint Genome Institute (JGI-PGF)"/>
            <person name="Walter F."/>
            <person name="Albersmeier A."/>
            <person name="Kalinowski J."/>
            <person name="Ruckert C."/>
        </authorList>
    </citation>
    <scope>NUCLEOTIDE SEQUENCE [LARGE SCALE GENOMIC DNA]</scope>
    <source>
        <strain evidence="4 5">KCTC 12866</strain>
    </source>
</reference>
<dbReference type="Gene3D" id="3.20.20.80">
    <property type="entry name" value="Glycosidases"/>
    <property type="match status" value="1"/>
</dbReference>
<keyword evidence="1" id="KW-0378">Hydrolase</keyword>
<accession>A0A8J3D7M0</accession>
<feature type="domain" description="Glycoside hydrolase family 42 N-terminal" evidence="3">
    <location>
        <begin position="245"/>
        <end position="431"/>
    </location>
</feature>
<keyword evidence="2" id="KW-0326">Glycosidase</keyword>
<sequence length="513" mass="57688">MLYFPFVTVGQTFRSAVLLGVMVCWCNASGYAQDNQRYLAISLVNEGDQYKGLDDIEGAYRLGFNAVLLTVKWGTIHGQQGGVLRQENRPDYNLWQQYDDQINQAVSLGMKVGLNIDVATGDSVSHGASGPYGVTTGDGWSPEDRVLCVGMDGTEAVYQKYGGLMRPPALHVQHVMTSLAAASTKNRITTFAAEVIERYKYLQDSGKLLYVDLVWTRAQEGEFDFGTDKWDSEEPMDLDVLNSFTDYSRPIVEDYRRWLKAQYGSDIERLNQKWHSDYPNFDEVQPKSPKSGAVFSGPDGRDWYRYRTHLLKETNLLFKRAVTYVDSTIRVISQHGSVYDRISFLRNTFSFNEIAAELDGIKINDALVYDHRFALDLLRSNLPGKFYVNEAEYAGPVAGIASSIQQAEESFDHGAHAFTFFKLDAAAMAANASALKTLVDNYLTNGWVTKIKATNADTFKLSSMTETNMNSGGCHTTDRENYSEDCDAYRIWMNAYKKAGNTPVNIFIENDLY</sequence>